<evidence type="ECO:0000313" key="2">
    <source>
        <dbReference type="EMBL" id="EHQ25421.1"/>
    </source>
</evidence>
<name>H1YGN5_9SPHI</name>
<dbReference type="RefSeq" id="WP_008505144.1">
    <property type="nucleotide sequence ID" value="NZ_CM001403.1"/>
</dbReference>
<accession>H1YGN5</accession>
<keyword evidence="1" id="KW-0732">Signal</keyword>
<evidence type="ECO:0008006" key="4">
    <source>
        <dbReference type="Google" id="ProtNLM"/>
    </source>
</evidence>
<gene>
    <name evidence="2" type="ORF">Mucpa_1257</name>
</gene>
<dbReference type="STRING" id="714943.Mucpa_1257"/>
<dbReference type="AlphaFoldDB" id="H1YGN5"/>
<organism evidence="2 3">
    <name type="scientific">Mucilaginibacter paludis DSM 18603</name>
    <dbReference type="NCBI Taxonomy" id="714943"/>
    <lineage>
        <taxon>Bacteria</taxon>
        <taxon>Pseudomonadati</taxon>
        <taxon>Bacteroidota</taxon>
        <taxon>Sphingobacteriia</taxon>
        <taxon>Sphingobacteriales</taxon>
        <taxon>Sphingobacteriaceae</taxon>
        <taxon>Mucilaginibacter</taxon>
    </lineage>
</organism>
<dbReference type="eggNOG" id="ENOG50312TS">
    <property type="taxonomic scope" value="Bacteria"/>
</dbReference>
<dbReference type="PROSITE" id="PS51257">
    <property type="entry name" value="PROKAR_LIPOPROTEIN"/>
    <property type="match status" value="1"/>
</dbReference>
<feature type="chain" id="PRO_5003557887" description="Lipoprotein" evidence="1">
    <location>
        <begin position="19"/>
        <end position="382"/>
    </location>
</feature>
<dbReference type="Proteomes" id="UP000002774">
    <property type="component" value="Chromosome"/>
</dbReference>
<dbReference type="EMBL" id="CM001403">
    <property type="protein sequence ID" value="EHQ25421.1"/>
    <property type="molecule type" value="Genomic_DNA"/>
</dbReference>
<dbReference type="OrthoDB" id="1013052at2"/>
<protein>
    <recommendedName>
        <fullName evidence="4">Lipoprotein</fullName>
    </recommendedName>
</protein>
<reference evidence="2" key="1">
    <citation type="submission" date="2011-09" db="EMBL/GenBank/DDBJ databases">
        <title>The permanent draft genome of Mucilaginibacter paludis DSM 18603.</title>
        <authorList>
            <consortium name="US DOE Joint Genome Institute (JGI-PGF)"/>
            <person name="Lucas S."/>
            <person name="Han J."/>
            <person name="Lapidus A."/>
            <person name="Bruce D."/>
            <person name="Goodwin L."/>
            <person name="Pitluck S."/>
            <person name="Peters L."/>
            <person name="Kyrpides N."/>
            <person name="Mavromatis K."/>
            <person name="Ivanova N."/>
            <person name="Mikhailova N."/>
            <person name="Held B."/>
            <person name="Detter J.C."/>
            <person name="Tapia R."/>
            <person name="Han C."/>
            <person name="Land M."/>
            <person name="Hauser L."/>
            <person name="Markowitz V."/>
            <person name="Cheng J.-F."/>
            <person name="Hugenholtz P."/>
            <person name="Woyke T."/>
            <person name="Wu D."/>
            <person name="Tindall B."/>
            <person name="Brambilla E."/>
            <person name="Klenk H.-P."/>
            <person name="Eisen J.A."/>
        </authorList>
    </citation>
    <scope>NUCLEOTIDE SEQUENCE [LARGE SCALE GENOMIC DNA]</scope>
    <source>
        <strain evidence="2">DSM 18603</strain>
    </source>
</reference>
<dbReference type="HOGENOM" id="CLU_731260_0_0_10"/>
<sequence length="382" mass="40607">MKKLYYLFALIAVTFASCDPLSQTYKALDATPKTTAAATYTTTLGTYKSATDANTSIPASLLSKYPSASDGSSALVTFSLAPSSSNVAVPDSTLSRVSVTLATADYSFPASTLPNGTAVPGNSTAYLTSDGVINYLNYKYPTPAANQLVVLTYTYYEAGNTPSSGSTVTDSFLYFASGWIKAYTITPAQYTAAGRGANGYFSATDYAALSGFFNAFLRGDAAVMGPAKTGDVKYVSYKFTATYQKIMTLTYDGSNWVLKQTLQFLKIAGVWAPDPTVYITFPVVKNVTYAYLNNPANANIGTADARANVISFGDFSISGSGTTVWNDTDLTAALAAGLVEKIAKPVVGVPYTVTYYVYVSPSVVPRTKTFVYDGTNFVYQGH</sequence>
<keyword evidence="3" id="KW-1185">Reference proteome</keyword>
<feature type="signal peptide" evidence="1">
    <location>
        <begin position="1"/>
        <end position="18"/>
    </location>
</feature>
<evidence type="ECO:0000256" key="1">
    <source>
        <dbReference type="SAM" id="SignalP"/>
    </source>
</evidence>
<evidence type="ECO:0000313" key="3">
    <source>
        <dbReference type="Proteomes" id="UP000002774"/>
    </source>
</evidence>
<proteinExistence type="predicted"/>